<accession>A0AAE7B6C0</accession>
<name>A0AAE7B6C0_9BACT</name>
<reference evidence="1 2" key="1">
    <citation type="submission" date="2020-05" db="EMBL/GenBank/DDBJ databases">
        <title>Complete genome sequencing of Campylobacter and Arcobacter type strains.</title>
        <authorList>
            <person name="Miller W.G."/>
            <person name="Yee E."/>
        </authorList>
    </citation>
    <scope>NUCLEOTIDE SEQUENCE [LARGE SCALE GENOMIC DNA]</scope>
    <source>
        <strain evidence="1 2">LMG 26156</strain>
    </source>
</reference>
<dbReference type="AlphaFoldDB" id="A0AAE7B6C0"/>
<keyword evidence="2" id="KW-1185">Reference proteome</keyword>
<dbReference type="EMBL" id="CP053840">
    <property type="protein sequence ID" value="QKF66104.1"/>
    <property type="molecule type" value="Genomic_DNA"/>
</dbReference>
<evidence type="ECO:0000313" key="1">
    <source>
        <dbReference type="EMBL" id="QKF66104.1"/>
    </source>
</evidence>
<sequence length="62" mass="7458">MEEINNSIGKIYKNFNHSNHSNNFIENKKTSFKDLINGINSIEEIQKQLEMLEKNFNFSFWF</sequence>
<dbReference type="KEGG" id="avp:AVENP_0530"/>
<proteinExistence type="predicted"/>
<dbReference type="RefSeq" id="WP_128357742.1">
    <property type="nucleotide sequence ID" value="NZ_CP053840.1"/>
</dbReference>
<evidence type="ECO:0000313" key="2">
    <source>
        <dbReference type="Proteomes" id="UP000503482"/>
    </source>
</evidence>
<organism evidence="1 2">
    <name type="scientific">Arcobacter venerupis</name>
    <dbReference type="NCBI Taxonomy" id="1054033"/>
    <lineage>
        <taxon>Bacteria</taxon>
        <taxon>Pseudomonadati</taxon>
        <taxon>Campylobacterota</taxon>
        <taxon>Epsilonproteobacteria</taxon>
        <taxon>Campylobacterales</taxon>
        <taxon>Arcobacteraceae</taxon>
        <taxon>Arcobacter</taxon>
    </lineage>
</organism>
<dbReference type="Proteomes" id="UP000503482">
    <property type="component" value="Chromosome"/>
</dbReference>
<protein>
    <submittedName>
        <fullName evidence="1">Uncharacterized protein</fullName>
    </submittedName>
</protein>
<gene>
    <name evidence="1" type="ORF">AVENP_0530</name>
</gene>